<dbReference type="PANTHER" id="PTHR47624:SF1">
    <property type="entry name" value="OS01G0204900 PROTEIN"/>
    <property type="match status" value="1"/>
</dbReference>
<dbReference type="AlphaFoldDB" id="A0A811QYB6"/>
<keyword evidence="3" id="KW-1185">Reference proteome</keyword>
<evidence type="ECO:0008006" key="4">
    <source>
        <dbReference type="Google" id="ProtNLM"/>
    </source>
</evidence>
<evidence type="ECO:0000313" key="2">
    <source>
        <dbReference type="EMBL" id="CAD6264508.1"/>
    </source>
</evidence>
<dbReference type="PANTHER" id="PTHR47624">
    <property type="entry name" value="OS01G0204900 PROTEIN"/>
    <property type="match status" value="1"/>
</dbReference>
<sequence length="486" mass="55726">MGRGCVPLVKRSGSSSQQPRRRAPSTNKRAKEDEEISGVGKFKKKPIQNEDDLKVMFGNIVNEEQDHWNPMSSNPIIPLDDDIQCMMMFRRSLRSRINGKKKAKVILEKPTKKPKSSTTLVIQEHISKISESASSFVSKRQGGITIEQVMEHVVACGAAYKTDEHFVATELFVKKEQREMFMTLIFVNLLSFPDMVGNSVMWQHLEVEDLLLYHKEKILLYYKEKIHESGRAFVLREVHHEECARRLNEKYGTNFTWKQTYNKYHKLKGEWKLIMEAKSAKGASFDDVQKKIIYDEIEVVKMKAKGDKKAKYYNVPILLYDEMEFVFTGKHATGEFSVIEAPFVSSARQENDLVGNVDPTQELADLNGDPSQHDSDTHPESDSPNPNPVGSKRKHEEKEKKGKWAKQGVPISMQALSEAVSFTHGTDPHEGIFIGIEDMDEYPLPVRLDLLTYLAQNRHIANMLKGRKEETFKQWVARWVAGHYPL</sequence>
<reference evidence="2" key="1">
    <citation type="submission" date="2020-10" db="EMBL/GenBank/DDBJ databases">
        <authorList>
            <person name="Han B."/>
            <person name="Lu T."/>
            <person name="Zhao Q."/>
            <person name="Huang X."/>
            <person name="Zhao Y."/>
        </authorList>
    </citation>
    <scope>NUCLEOTIDE SEQUENCE</scope>
</reference>
<dbReference type="EMBL" id="CAJGYO010000013">
    <property type="protein sequence ID" value="CAD6264508.1"/>
    <property type="molecule type" value="Genomic_DNA"/>
</dbReference>
<comment type="caution">
    <text evidence="2">The sequence shown here is derived from an EMBL/GenBank/DDBJ whole genome shotgun (WGS) entry which is preliminary data.</text>
</comment>
<evidence type="ECO:0000256" key="1">
    <source>
        <dbReference type="SAM" id="MobiDB-lite"/>
    </source>
</evidence>
<gene>
    <name evidence="2" type="ORF">NCGR_LOCUS47813</name>
</gene>
<feature type="region of interest" description="Disordered" evidence="1">
    <location>
        <begin position="1"/>
        <end position="45"/>
    </location>
</feature>
<proteinExistence type="predicted"/>
<feature type="compositionally biased region" description="Basic and acidic residues" evidence="1">
    <location>
        <begin position="371"/>
        <end position="381"/>
    </location>
</feature>
<accession>A0A811QYB6</accession>
<feature type="region of interest" description="Disordered" evidence="1">
    <location>
        <begin position="359"/>
        <end position="407"/>
    </location>
</feature>
<protein>
    <recommendedName>
        <fullName evidence="4">Myb/SANT-like domain-containing protein</fullName>
    </recommendedName>
</protein>
<organism evidence="2 3">
    <name type="scientific">Miscanthus lutarioriparius</name>
    <dbReference type="NCBI Taxonomy" id="422564"/>
    <lineage>
        <taxon>Eukaryota</taxon>
        <taxon>Viridiplantae</taxon>
        <taxon>Streptophyta</taxon>
        <taxon>Embryophyta</taxon>
        <taxon>Tracheophyta</taxon>
        <taxon>Spermatophyta</taxon>
        <taxon>Magnoliopsida</taxon>
        <taxon>Liliopsida</taxon>
        <taxon>Poales</taxon>
        <taxon>Poaceae</taxon>
        <taxon>PACMAD clade</taxon>
        <taxon>Panicoideae</taxon>
        <taxon>Andropogonodae</taxon>
        <taxon>Andropogoneae</taxon>
        <taxon>Saccharinae</taxon>
        <taxon>Miscanthus</taxon>
    </lineage>
</organism>
<evidence type="ECO:0000313" key="3">
    <source>
        <dbReference type="Proteomes" id="UP000604825"/>
    </source>
</evidence>
<dbReference type="Proteomes" id="UP000604825">
    <property type="component" value="Unassembled WGS sequence"/>
</dbReference>
<dbReference type="OrthoDB" id="657219at2759"/>
<name>A0A811QYB6_9POAL</name>